<dbReference type="GO" id="GO:0008615">
    <property type="term" value="P:pyridoxine biosynthetic process"/>
    <property type="evidence" value="ECO:0007669"/>
    <property type="project" value="UniProtKB-UniRule"/>
</dbReference>
<dbReference type="OrthoDB" id="9780392at2"/>
<evidence type="ECO:0000256" key="2">
    <source>
        <dbReference type="ARBA" id="ARBA00022630"/>
    </source>
</evidence>
<evidence type="ECO:0000256" key="4">
    <source>
        <dbReference type="ARBA" id="ARBA00023002"/>
    </source>
</evidence>
<feature type="binding site" evidence="5">
    <location>
        <position position="113"/>
    </location>
    <ligand>
        <name>substrate</name>
    </ligand>
</feature>
<gene>
    <name evidence="5" type="primary">pdxH</name>
    <name evidence="9" type="ORF">C8D97_11530</name>
</gene>
<evidence type="ECO:0000256" key="6">
    <source>
        <dbReference type="PIRSR" id="PIRSR000190-2"/>
    </source>
</evidence>
<dbReference type="RefSeq" id="WP_109764988.1">
    <property type="nucleotide sequence ID" value="NZ_QGGU01000015.1"/>
</dbReference>
<dbReference type="InterPro" id="IPR012349">
    <property type="entry name" value="Split_barrel_FMN-bd"/>
</dbReference>
<keyword evidence="2 5" id="KW-0285">Flavoprotein</keyword>
<evidence type="ECO:0000259" key="7">
    <source>
        <dbReference type="Pfam" id="PF01243"/>
    </source>
</evidence>
<comment type="cofactor">
    <cofactor evidence="5 6">
        <name>FMN</name>
        <dbReference type="ChEBI" id="CHEBI:58210"/>
    </cofactor>
    <text evidence="5 6">Binds 1 FMN per subunit.</text>
</comment>
<feature type="binding site" evidence="5 6">
    <location>
        <begin position="62"/>
        <end position="63"/>
    </location>
    <ligand>
        <name>FMN</name>
        <dbReference type="ChEBI" id="CHEBI:58210"/>
    </ligand>
</feature>
<feature type="binding site" evidence="5 6">
    <location>
        <position position="91"/>
    </location>
    <ligand>
        <name>FMN</name>
        <dbReference type="ChEBI" id="CHEBI:58210"/>
    </ligand>
</feature>
<feature type="binding site" evidence="5 6">
    <location>
        <position position="171"/>
    </location>
    <ligand>
        <name>FMN</name>
        <dbReference type="ChEBI" id="CHEBI:58210"/>
    </ligand>
</feature>
<comment type="subunit">
    <text evidence="5">Homodimer.</text>
</comment>
<keyword evidence="5" id="KW-0664">Pyridoxine biosynthesis</keyword>
<feature type="binding site" evidence="5 6">
    <location>
        <begin position="47"/>
        <end position="52"/>
    </location>
    <ligand>
        <name>FMN</name>
        <dbReference type="ChEBI" id="CHEBI:58210"/>
    </ligand>
</feature>
<reference evidence="9 10" key="1">
    <citation type="submission" date="2018-05" db="EMBL/GenBank/DDBJ databases">
        <title>Genomic Encyclopedia of Type Strains, Phase IV (KMG-IV): sequencing the most valuable type-strain genomes for metagenomic binning, comparative biology and taxonomic classification.</title>
        <authorList>
            <person name="Goeker M."/>
        </authorList>
    </citation>
    <scope>NUCLEOTIDE SEQUENCE [LARGE SCALE GENOMIC DNA]</scope>
    <source>
        <strain evidence="9 10">DSM 25350</strain>
    </source>
</reference>
<feature type="binding site" evidence="5">
    <location>
        <position position="109"/>
    </location>
    <ligand>
        <name>substrate</name>
    </ligand>
</feature>
<evidence type="ECO:0000256" key="5">
    <source>
        <dbReference type="HAMAP-Rule" id="MF_01629"/>
    </source>
</evidence>
<dbReference type="InterPro" id="IPR000659">
    <property type="entry name" value="Pyridox_Oxase"/>
</dbReference>
<feature type="binding site" evidence="5">
    <location>
        <begin position="177"/>
        <end position="179"/>
    </location>
    <ligand>
        <name>substrate</name>
    </ligand>
</feature>
<dbReference type="HAMAP" id="MF_01629">
    <property type="entry name" value="PdxH"/>
    <property type="match status" value="1"/>
</dbReference>
<comment type="similarity">
    <text evidence="1 5">Belongs to the pyridoxamine 5'-phosphate oxidase family.</text>
</comment>
<feature type="binding site" evidence="5">
    <location>
        <position position="52"/>
    </location>
    <ligand>
        <name>substrate</name>
    </ligand>
</feature>
<feature type="domain" description="Pyridoxine 5'-phosphate oxidase dimerisation C-terminal" evidence="8">
    <location>
        <begin position="158"/>
        <end position="198"/>
    </location>
</feature>
<dbReference type="NCBIfam" id="TIGR00558">
    <property type="entry name" value="pdxH"/>
    <property type="match status" value="1"/>
</dbReference>
<feature type="binding site" evidence="5 6">
    <location>
        <position position="181"/>
    </location>
    <ligand>
        <name>FMN</name>
        <dbReference type="ChEBI" id="CHEBI:58210"/>
    </ligand>
</feature>
<feature type="binding site" evidence="5">
    <location>
        <position position="117"/>
    </location>
    <ligand>
        <name>substrate</name>
    </ligand>
</feature>
<comment type="caution">
    <text evidence="9">The sequence shown here is derived from an EMBL/GenBank/DDBJ whole genome shotgun (WGS) entry which is preliminary data.</text>
</comment>
<comment type="pathway">
    <text evidence="5">Cofactor metabolism; pyridoxal 5'-phosphate salvage; pyridoxal 5'-phosphate from pyridoxine 5'-phosphate: step 1/1.</text>
</comment>
<feature type="binding site" evidence="5 6">
    <location>
        <position position="69"/>
    </location>
    <ligand>
        <name>FMN</name>
        <dbReference type="ChEBI" id="CHEBI:58210"/>
    </ligand>
</feature>
<evidence type="ECO:0000259" key="8">
    <source>
        <dbReference type="Pfam" id="PF10590"/>
    </source>
</evidence>
<dbReference type="EMBL" id="QGGU01000015">
    <property type="protein sequence ID" value="PWK44428.1"/>
    <property type="molecule type" value="Genomic_DNA"/>
</dbReference>
<dbReference type="SUPFAM" id="SSF50475">
    <property type="entry name" value="FMN-binding split barrel"/>
    <property type="match status" value="1"/>
</dbReference>
<feature type="domain" description="Pyridoxamine 5'-phosphate oxidase N-terminal" evidence="7">
    <location>
        <begin position="33"/>
        <end position="143"/>
    </location>
</feature>
<comment type="catalytic activity">
    <reaction evidence="5">
        <text>pyridoxine 5'-phosphate + O2 = pyridoxal 5'-phosphate + H2O2</text>
        <dbReference type="Rhea" id="RHEA:15149"/>
        <dbReference type="ChEBI" id="CHEBI:15379"/>
        <dbReference type="ChEBI" id="CHEBI:16240"/>
        <dbReference type="ChEBI" id="CHEBI:58589"/>
        <dbReference type="ChEBI" id="CHEBI:597326"/>
        <dbReference type="EC" id="1.4.3.5"/>
    </reaction>
</comment>
<accession>A0A316FUE3</accession>
<dbReference type="Proteomes" id="UP000245790">
    <property type="component" value="Unassembled WGS sequence"/>
</dbReference>
<evidence type="ECO:0000313" key="10">
    <source>
        <dbReference type="Proteomes" id="UP000245790"/>
    </source>
</evidence>
<comment type="pathway">
    <text evidence="5">Cofactor metabolism; pyridoxal 5'-phosphate salvage; pyridoxal 5'-phosphate from pyridoxamine 5'-phosphate: step 1/1.</text>
</comment>
<comment type="catalytic activity">
    <reaction evidence="5">
        <text>pyridoxamine 5'-phosphate + O2 + H2O = pyridoxal 5'-phosphate + H2O2 + NH4(+)</text>
        <dbReference type="Rhea" id="RHEA:15817"/>
        <dbReference type="ChEBI" id="CHEBI:15377"/>
        <dbReference type="ChEBI" id="CHEBI:15379"/>
        <dbReference type="ChEBI" id="CHEBI:16240"/>
        <dbReference type="ChEBI" id="CHEBI:28938"/>
        <dbReference type="ChEBI" id="CHEBI:58451"/>
        <dbReference type="ChEBI" id="CHEBI:597326"/>
        <dbReference type="EC" id="1.4.3.5"/>
    </reaction>
</comment>
<proteinExistence type="inferred from homology"/>
<dbReference type="GO" id="GO:0004733">
    <property type="term" value="F:pyridoxamine phosphate oxidase activity"/>
    <property type="evidence" value="ECO:0007669"/>
    <property type="project" value="UniProtKB-UniRule"/>
</dbReference>
<dbReference type="EC" id="1.4.3.5" evidence="5"/>
<dbReference type="InterPro" id="IPR019576">
    <property type="entry name" value="Pyridoxamine_oxidase_dimer_C"/>
</dbReference>
<protein>
    <recommendedName>
        <fullName evidence="5">Pyridoxine/pyridoxamine 5'-phosphate oxidase</fullName>
        <ecNumber evidence="5">1.4.3.5</ecNumber>
    </recommendedName>
    <alternativeName>
        <fullName evidence="5">PNP/PMP oxidase</fullName>
        <shortName evidence="5">PNPOx</shortName>
    </alternativeName>
    <alternativeName>
        <fullName evidence="5">Pyridoxal 5'-phosphate synthase</fullName>
    </alternativeName>
</protein>
<dbReference type="NCBIfam" id="NF004231">
    <property type="entry name" value="PRK05679.1"/>
    <property type="match status" value="1"/>
</dbReference>
<dbReference type="InterPro" id="IPR011576">
    <property type="entry name" value="Pyridox_Oxase_N"/>
</dbReference>
<comment type="function">
    <text evidence="5">Catalyzes the oxidation of either pyridoxine 5'-phosphate (PNP) or pyridoxamine 5'-phosphate (PMP) into pyridoxal 5'-phosphate (PLP).</text>
</comment>
<dbReference type="PIRSF" id="PIRSF000190">
    <property type="entry name" value="Pyd_amn-ph_oxd"/>
    <property type="match status" value="1"/>
</dbReference>
<keyword evidence="10" id="KW-1185">Reference proteome</keyword>
<keyword evidence="4 5" id="KW-0560">Oxidoreductase</keyword>
<dbReference type="PANTHER" id="PTHR10851">
    <property type="entry name" value="PYRIDOXINE-5-PHOSPHATE OXIDASE"/>
    <property type="match status" value="1"/>
</dbReference>
<dbReference type="Pfam" id="PF10590">
    <property type="entry name" value="PNP_phzG_C"/>
    <property type="match status" value="1"/>
</dbReference>
<dbReference type="AlphaFoldDB" id="A0A316FUE3"/>
<dbReference type="Pfam" id="PF01243">
    <property type="entry name" value="PNPOx_N"/>
    <property type="match status" value="1"/>
</dbReference>
<evidence type="ECO:0000256" key="3">
    <source>
        <dbReference type="ARBA" id="ARBA00022643"/>
    </source>
</evidence>
<keyword evidence="3 5" id="KW-0288">FMN</keyword>
<organism evidence="9 10">
    <name type="scientific">Pleionea mediterranea</name>
    <dbReference type="NCBI Taxonomy" id="523701"/>
    <lineage>
        <taxon>Bacteria</taxon>
        <taxon>Pseudomonadati</taxon>
        <taxon>Pseudomonadota</taxon>
        <taxon>Gammaproteobacteria</taxon>
        <taxon>Oceanospirillales</taxon>
        <taxon>Pleioneaceae</taxon>
        <taxon>Pleionea</taxon>
    </lineage>
</organism>
<feature type="binding site" evidence="5 6">
    <location>
        <position position="68"/>
    </location>
    <ligand>
        <name>FMN</name>
        <dbReference type="ChEBI" id="CHEBI:58210"/>
    </ligand>
</feature>
<dbReference type="UniPathway" id="UPA01068">
    <property type="reaction ID" value="UER00304"/>
</dbReference>
<feature type="binding site" evidence="5 6">
    <location>
        <begin position="126"/>
        <end position="127"/>
    </location>
    <ligand>
        <name>FMN</name>
        <dbReference type="ChEBI" id="CHEBI:58210"/>
    </ligand>
</feature>
<dbReference type="GO" id="GO:0010181">
    <property type="term" value="F:FMN binding"/>
    <property type="evidence" value="ECO:0007669"/>
    <property type="project" value="UniProtKB-UniRule"/>
</dbReference>
<name>A0A316FUE3_9GAMM</name>
<evidence type="ECO:0000313" key="9">
    <source>
        <dbReference type="EMBL" id="PWK44428.1"/>
    </source>
</evidence>
<sequence length="198" mass="23198">MDIQSAPNNSPFPLFENWLNSAREHDPVYYCGMNIATVDHKGRPANRVVLLKQHDEQGFVFYTNYNSRKGQELSVNPYISASFWWSAFQRQIRIEGKVDKVSSEQSDRYFFSRPRGSQLAAIASHQSESIESIKALEQQYQQVVSQHQTTDIKRPEHWGGYRIVPSRIEFWQGLDHRLHHRLVYLKTDSGWQTQFLQP</sequence>
<dbReference type="PANTHER" id="PTHR10851:SF0">
    <property type="entry name" value="PYRIDOXINE-5'-PHOSPHATE OXIDASE"/>
    <property type="match status" value="1"/>
</dbReference>
<dbReference type="Gene3D" id="2.30.110.10">
    <property type="entry name" value="Electron Transport, Fmn-binding Protein, Chain A"/>
    <property type="match status" value="1"/>
</dbReference>
<evidence type="ECO:0000256" key="1">
    <source>
        <dbReference type="ARBA" id="ARBA00007301"/>
    </source>
</evidence>